<keyword evidence="10" id="KW-0158">Chromosome</keyword>
<dbReference type="InterPro" id="IPR016194">
    <property type="entry name" value="SPOC-like_C_dom_sf"/>
</dbReference>
<dbReference type="InterPro" id="IPR036494">
    <property type="entry name" value="Ku_C_sf"/>
</dbReference>
<keyword evidence="13" id="KW-0234">DNA repair</keyword>
<dbReference type="GO" id="GO:0005524">
    <property type="term" value="F:ATP binding"/>
    <property type="evidence" value="ECO:0007669"/>
    <property type="project" value="UniProtKB-KW"/>
</dbReference>
<feature type="domain" description="Ku" evidence="16">
    <location>
        <begin position="284"/>
        <end position="421"/>
    </location>
</feature>
<dbReference type="Gene3D" id="3.40.50.410">
    <property type="entry name" value="von Willebrand factor, type A domain"/>
    <property type="match status" value="1"/>
</dbReference>
<keyword evidence="14" id="KW-0539">Nucleus</keyword>
<dbReference type="GO" id="GO:0016787">
    <property type="term" value="F:hydrolase activity"/>
    <property type="evidence" value="ECO:0007669"/>
    <property type="project" value="UniProtKB-KW"/>
</dbReference>
<dbReference type="Gene3D" id="1.25.40.240">
    <property type="entry name" value="Ku, C-terminal domain"/>
    <property type="match status" value="1"/>
</dbReference>
<dbReference type="SMART" id="SM00559">
    <property type="entry name" value="Ku78"/>
    <property type="match status" value="1"/>
</dbReference>
<dbReference type="InterPro" id="IPR024193">
    <property type="entry name" value="Ku80"/>
</dbReference>
<keyword evidence="6" id="KW-0227">DNA damage</keyword>
<dbReference type="Gene3D" id="2.40.290.10">
    <property type="match status" value="1"/>
</dbReference>
<dbReference type="GO" id="GO:0003684">
    <property type="term" value="F:damaged DNA binding"/>
    <property type="evidence" value="ECO:0007669"/>
    <property type="project" value="InterPro"/>
</dbReference>
<keyword evidence="9" id="KW-0067">ATP-binding</keyword>
<protein>
    <recommendedName>
        <fullName evidence="4">ATP-dependent DNA helicase II subunit 2</fullName>
    </recommendedName>
    <alternativeName>
        <fullName evidence="15">ATP-dependent DNA helicase II subunit Ku80</fullName>
    </alternativeName>
</protein>
<keyword evidence="8" id="KW-0347">Helicase</keyword>
<keyword evidence="11" id="KW-0238">DNA-binding</keyword>
<name>A0A4P9YL37_ROZAC</name>
<evidence type="ECO:0000256" key="11">
    <source>
        <dbReference type="ARBA" id="ARBA00023125"/>
    </source>
</evidence>
<evidence type="ECO:0000313" key="18">
    <source>
        <dbReference type="Proteomes" id="UP000281549"/>
    </source>
</evidence>
<dbReference type="GO" id="GO:0003690">
    <property type="term" value="F:double-stranded DNA binding"/>
    <property type="evidence" value="ECO:0007669"/>
    <property type="project" value="TreeGrafter"/>
</dbReference>
<dbReference type="Pfam" id="PF03731">
    <property type="entry name" value="Ku_N"/>
    <property type="match status" value="1"/>
</dbReference>
<dbReference type="InterPro" id="IPR014893">
    <property type="entry name" value="Ku_PK_bind"/>
</dbReference>
<dbReference type="Gene3D" id="1.10.1600.10">
    <property type="match status" value="1"/>
</dbReference>
<evidence type="ECO:0000256" key="13">
    <source>
        <dbReference type="ARBA" id="ARBA00023204"/>
    </source>
</evidence>
<evidence type="ECO:0000256" key="4">
    <source>
        <dbReference type="ARBA" id="ARBA00021792"/>
    </source>
</evidence>
<dbReference type="GO" id="GO:0043564">
    <property type="term" value="C:Ku70:Ku80 complex"/>
    <property type="evidence" value="ECO:0007669"/>
    <property type="project" value="InterPro"/>
</dbReference>
<dbReference type="CDD" id="cd00873">
    <property type="entry name" value="KU80"/>
    <property type="match status" value="1"/>
</dbReference>
<dbReference type="EMBL" id="ML005144">
    <property type="protein sequence ID" value="RKP19882.1"/>
    <property type="molecule type" value="Genomic_DNA"/>
</dbReference>
<sequence>MSKDAIIGSSMWNNPPEEDIKYLDKALKAYSVMIQQKLMDARKSDQLALILTGTNETDNDLAEDSSSYQNIVVAKEFQSIDMSFIRYINDPNLELGNQEADCIDAIVVATDMLIKKTKGKKFTRKIYLLTDANGPVNMDGFTDIVGEMKALEIQLTVIGFGFHTEEELETMESLEQEMSRCQQSQLAMYKLVKEVDGQVLPINEALQILSHFRSKTVRQVTTFRGNLSIGKSIQIPIFMYTQSTQRTLPTAKKGSAISMQSEEIKDKTMEVLRNTSYFTKDEASDVVEKEQLVKAYRYGKTLVPFNESEEKAMSLETSKGLEIIGFVPVTEIDRESFMGSTYAVTCHPEIVEAQVSLSSFIHAMFEKDACAIARYVRHDNASPKLVCLMPHIKAEKECLIMNILPFSEDVRRFTFPGLPKEEMTAEQSNAFDEWMGSMDLMTAARDEDGDPMELFKPRDTYNVAYQAVYQAIQERVLHPDKPLKELDEELIKHISPLESKKAAESAFTLHNLYKLEMVEKEEAPAARIFASNDFEELEKSLEGVRPGDVTEKSLADSISAEISSVGTADPIGDFNSMINNRKRDLVSKAIKEMSEMIIKIVNESFGDQMYAKACECVVALRKGSVQEQEWEEFNNYLGKLKSSFKGSKRRDGFWQVIKAKEISLISSIECGSSSISPEEKSKFLEDEIETAAPVEEAKDEQEDDDMVDLFIDDDHGDHPFCVCYLLGLE</sequence>
<evidence type="ECO:0000256" key="15">
    <source>
        <dbReference type="ARBA" id="ARBA00031847"/>
    </source>
</evidence>
<comment type="similarity">
    <text evidence="3">Belongs to the ku80 family.</text>
</comment>
<keyword evidence="12" id="KW-0233">DNA recombination</keyword>
<evidence type="ECO:0000259" key="16">
    <source>
        <dbReference type="SMART" id="SM00559"/>
    </source>
</evidence>
<evidence type="ECO:0000313" key="17">
    <source>
        <dbReference type="EMBL" id="RKP19882.1"/>
    </source>
</evidence>
<dbReference type="GO" id="GO:0004386">
    <property type="term" value="F:helicase activity"/>
    <property type="evidence" value="ECO:0007669"/>
    <property type="project" value="UniProtKB-KW"/>
</dbReference>
<keyword evidence="7" id="KW-0378">Hydrolase</keyword>
<evidence type="ECO:0000256" key="10">
    <source>
        <dbReference type="ARBA" id="ARBA00022895"/>
    </source>
</evidence>
<dbReference type="Pfam" id="PF08785">
    <property type="entry name" value="Ku_PK_bind"/>
    <property type="match status" value="1"/>
</dbReference>
<evidence type="ECO:0000256" key="5">
    <source>
        <dbReference type="ARBA" id="ARBA00022741"/>
    </source>
</evidence>
<dbReference type="PANTHER" id="PTHR12604">
    <property type="entry name" value="KU AUTOANTIGEN DNA HELICASE"/>
    <property type="match status" value="1"/>
</dbReference>
<dbReference type="SUPFAM" id="SSF100939">
    <property type="entry name" value="SPOC domain-like"/>
    <property type="match status" value="1"/>
</dbReference>
<dbReference type="InterPro" id="IPR006164">
    <property type="entry name" value="DNA_bd_Ku70/Ku80"/>
</dbReference>
<evidence type="ECO:0000256" key="2">
    <source>
        <dbReference type="ARBA" id="ARBA00004574"/>
    </source>
</evidence>
<dbReference type="Proteomes" id="UP000281549">
    <property type="component" value="Unassembled WGS sequence"/>
</dbReference>
<evidence type="ECO:0000256" key="9">
    <source>
        <dbReference type="ARBA" id="ARBA00022840"/>
    </source>
</evidence>
<gene>
    <name evidence="17" type="ORF">ROZALSC1DRAFT_28571</name>
</gene>
<accession>A0A4P9YL37</accession>
<dbReference type="GO" id="GO:0006310">
    <property type="term" value="P:DNA recombination"/>
    <property type="evidence" value="ECO:0007669"/>
    <property type="project" value="UniProtKB-KW"/>
</dbReference>
<dbReference type="InterPro" id="IPR005161">
    <property type="entry name" value="Ku_N"/>
</dbReference>
<keyword evidence="10" id="KW-0779">Telomere</keyword>
<reference evidence="18" key="1">
    <citation type="journal article" date="2018" name="Nat. Microbiol.">
        <title>Leveraging single-cell genomics to expand the fungal tree of life.</title>
        <authorList>
            <person name="Ahrendt S.R."/>
            <person name="Quandt C.A."/>
            <person name="Ciobanu D."/>
            <person name="Clum A."/>
            <person name="Salamov A."/>
            <person name="Andreopoulos B."/>
            <person name="Cheng J.F."/>
            <person name="Woyke T."/>
            <person name="Pelin A."/>
            <person name="Henrissat B."/>
            <person name="Reynolds N.K."/>
            <person name="Benny G.L."/>
            <person name="Smith M.E."/>
            <person name="James T.Y."/>
            <person name="Grigoriev I.V."/>
        </authorList>
    </citation>
    <scope>NUCLEOTIDE SEQUENCE [LARGE SCALE GENOMIC DNA]</scope>
    <source>
        <strain evidence="18">CSF55</strain>
    </source>
</reference>
<dbReference type="GO" id="GO:0042162">
    <property type="term" value="F:telomeric DNA binding"/>
    <property type="evidence" value="ECO:0007669"/>
    <property type="project" value="InterPro"/>
</dbReference>
<organism evidence="17 18">
    <name type="scientific">Rozella allomycis (strain CSF55)</name>
    <dbReference type="NCBI Taxonomy" id="988480"/>
    <lineage>
        <taxon>Eukaryota</taxon>
        <taxon>Fungi</taxon>
        <taxon>Fungi incertae sedis</taxon>
        <taxon>Cryptomycota</taxon>
        <taxon>Cryptomycota incertae sedis</taxon>
        <taxon>Rozella</taxon>
    </lineage>
</organism>
<evidence type="ECO:0000256" key="6">
    <source>
        <dbReference type="ARBA" id="ARBA00022763"/>
    </source>
</evidence>
<comment type="subcellular location">
    <subcellularLocation>
        <location evidence="2">Chromosome</location>
        <location evidence="2">Telomere</location>
    </subcellularLocation>
    <subcellularLocation>
        <location evidence="1">Nucleus</location>
    </subcellularLocation>
</comment>
<dbReference type="SUPFAM" id="SSF101420">
    <property type="entry name" value="C-terminal domain of Ku80"/>
    <property type="match status" value="1"/>
</dbReference>
<dbReference type="AlphaFoldDB" id="A0A4P9YL37"/>
<dbReference type="GO" id="GO:0006303">
    <property type="term" value="P:double-strand break repair via nonhomologous end joining"/>
    <property type="evidence" value="ECO:0007669"/>
    <property type="project" value="InterPro"/>
</dbReference>
<evidence type="ECO:0000256" key="8">
    <source>
        <dbReference type="ARBA" id="ARBA00022806"/>
    </source>
</evidence>
<evidence type="ECO:0000256" key="3">
    <source>
        <dbReference type="ARBA" id="ARBA00007726"/>
    </source>
</evidence>
<dbReference type="Pfam" id="PF02735">
    <property type="entry name" value="Ku"/>
    <property type="match status" value="1"/>
</dbReference>
<evidence type="ECO:0000256" key="1">
    <source>
        <dbReference type="ARBA" id="ARBA00004123"/>
    </source>
</evidence>
<dbReference type="InterPro" id="IPR036465">
    <property type="entry name" value="vWFA_dom_sf"/>
</dbReference>
<dbReference type="GO" id="GO:0000781">
    <property type="term" value="C:chromosome, telomeric region"/>
    <property type="evidence" value="ECO:0007669"/>
    <property type="project" value="UniProtKB-SubCell"/>
</dbReference>
<dbReference type="PANTHER" id="PTHR12604:SF4">
    <property type="entry name" value="X-RAY REPAIR CROSS-COMPLEMENTING PROTEIN 5"/>
    <property type="match status" value="1"/>
</dbReference>
<evidence type="ECO:0000256" key="12">
    <source>
        <dbReference type="ARBA" id="ARBA00023172"/>
    </source>
</evidence>
<keyword evidence="5" id="KW-0547">Nucleotide-binding</keyword>
<evidence type="ECO:0000256" key="14">
    <source>
        <dbReference type="ARBA" id="ARBA00023242"/>
    </source>
</evidence>
<proteinExistence type="inferred from homology"/>
<dbReference type="SUPFAM" id="SSF53300">
    <property type="entry name" value="vWA-like"/>
    <property type="match status" value="1"/>
</dbReference>
<evidence type="ECO:0000256" key="7">
    <source>
        <dbReference type="ARBA" id="ARBA00022801"/>
    </source>
</evidence>
<dbReference type="GO" id="GO:0000723">
    <property type="term" value="P:telomere maintenance"/>
    <property type="evidence" value="ECO:0007669"/>
    <property type="project" value="InterPro"/>
</dbReference>